<gene>
    <name evidence="2" type="ordered locus">A2cp1_1032</name>
</gene>
<reference evidence="2" key="1">
    <citation type="submission" date="2009-01" db="EMBL/GenBank/DDBJ databases">
        <title>Complete sequence of Anaeromyxobacter dehalogenans 2CP-1.</title>
        <authorList>
            <consortium name="US DOE Joint Genome Institute"/>
            <person name="Lucas S."/>
            <person name="Copeland A."/>
            <person name="Lapidus A."/>
            <person name="Glavina del Rio T."/>
            <person name="Dalin E."/>
            <person name="Tice H."/>
            <person name="Bruce D."/>
            <person name="Goodwin L."/>
            <person name="Pitluck S."/>
            <person name="Saunders E."/>
            <person name="Brettin T."/>
            <person name="Detter J.C."/>
            <person name="Han C."/>
            <person name="Larimer F."/>
            <person name="Land M."/>
            <person name="Hauser L."/>
            <person name="Kyrpides N."/>
            <person name="Ovchinnikova G."/>
            <person name="Beliaev A.S."/>
            <person name="Richardson P."/>
        </authorList>
    </citation>
    <scope>NUCLEOTIDE SEQUENCE</scope>
    <source>
        <strain evidence="2">2CP-1</strain>
    </source>
</reference>
<name>B8JF26_ANAD2</name>
<evidence type="ECO:0000256" key="1">
    <source>
        <dbReference type="SAM" id="SignalP"/>
    </source>
</evidence>
<evidence type="ECO:0008006" key="4">
    <source>
        <dbReference type="Google" id="ProtNLM"/>
    </source>
</evidence>
<dbReference type="EMBL" id="CP001359">
    <property type="protein sequence ID" value="ACL64383.1"/>
    <property type="molecule type" value="Genomic_DNA"/>
</dbReference>
<evidence type="ECO:0000313" key="3">
    <source>
        <dbReference type="Proteomes" id="UP000007089"/>
    </source>
</evidence>
<dbReference type="HOGENOM" id="CLU_174550_0_0_7"/>
<sequence>MKKALAVVVAVVQLAMCVVALSGVARADETKMVGVITKIELAGKDAKTATVVLKDVKTEELVEVVIQDDLTLDKFKDHRIVEGDEIRCKYEVKDGKKLSTYFRKTAGC</sequence>
<proteinExistence type="predicted"/>
<evidence type="ECO:0000313" key="2">
    <source>
        <dbReference type="EMBL" id="ACL64383.1"/>
    </source>
</evidence>
<dbReference type="Proteomes" id="UP000007089">
    <property type="component" value="Chromosome"/>
</dbReference>
<dbReference type="KEGG" id="acp:A2cp1_1032"/>
<organism evidence="2 3">
    <name type="scientific">Anaeromyxobacter dehalogenans (strain ATCC BAA-258 / DSM 21875 / 2CP-1)</name>
    <dbReference type="NCBI Taxonomy" id="455488"/>
    <lineage>
        <taxon>Bacteria</taxon>
        <taxon>Pseudomonadati</taxon>
        <taxon>Myxococcota</taxon>
        <taxon>Myxococcia</taxon>
        <taxon>Myxococcales</taxon>
        <taxon>Cystobacterineae</taxon>
        <taxon>Anaeromyxobacteraceae</taxon>
        <taxon>Anaeromyxobacter</taxon>
    </lineage>
</organism>
<protein>
    <recommendedName>
        <fullName evidence="4">DUF5666 domain-containing protein</fullName>
    </recommendedName>
</protein>
<feature type="signal peptide" evidence="1">
    <location>
        <begin position="1"/>
        <end position="27"/>
    </location>
</feature>
<keyword evidence="3" id="KW-1185">Reference proteome</keyword>
<feature type="chain" id="PRO_5002872777" description="DUF5666 domain-containing protein" evidence="1">
    <location>
        <begin position="28"/>
        <end position="108"/>
    </location>
</feature>
<accession>B8JF26</accession>
<keyword evidence="1" id="KW-0732">Signal</keyword>
<dbReference type="AlphaFoldDB" id="B8JF26"/>
<dbReference type="RefSeq" id="WP_012632377.1">
    <property type="nucleotide sequence ID" value="NC_011891.1"/>
</dbReference>